<sequence length="362" mass="39516">MKATVFLFIGERVESMATIREISERTGVSIATVSKVLNEKYGVNAETRQLVMSAARELNYRPNLNARYLKSGRSQTLGIITEDLTVFNAPEIVDGIAAACDEAGYHYILGNLRFFKRYGNGPKDLNESTELVHGVVDEMLSKQVDGIIYIGCHSHVVVSLSDHPEPKFVCAYCTSLDSSIPSIIYDDKKAAFEATERLIRSGGRTIGMISGPSDSSHAYNRTRGHQEALFAHGVPYNPALTAVGDWGRDCGFTLGEQLIKSGATAIFAHNDLMATGVLDYCNANGIEVGKDILLIGFDNREISTVCRPRLSTVALPLFEIGQKAAHVMLDILSGKDLPSEHEILLECSIIERESTLGDRGLT</sequence>
<dbReference type="Pfam" id="PF00356">
    <property type="entry name" value="LacI"/>
    <property type="match status" value="1"/>
</dbReference>
<evidence type="ECO:0000256" key="1">
    <source>
        <dbReference type="ARBA" id="ARBA00022491"/>
    </source>
</evidence>
<organism evidence="6">
    <name type="scientific">bioreactor metagenome</name>
    <dbReference type="NCBI Taxonomy" id="1076179"/>
    <lineage>
        <taxon>unclassified sequences</taxon>
        <taxon>metagenomes</taxon>
        <taxon>ecological metagenomes</taxon>
    </lineage>
</organism>
<dbReference type="SMART" id="SM00354">
    <property type="entry name" value="HTH_LACI"/>
    <property type="match status" value="1"/>
</dbReference>
<feature type="domain" description="HTH lacI-type" evidence="5">
    <location>
        <begin position="17"/>
        <end position="71"/>
    </location>
</feature>
<proteinExistence type="predicted"/>
<keyword evidence="3" id="KW-0238">DNA-binding</keyword>
<dbReference type="SUPFAM" id="SSF53822">
    <property type="entry name" value="Periplasmic binding protein-like I"/>
    <property type="match status" value="1"/>
</dbReference>
<dbReference type="GO" id="GO:0003700">
    <property type="term" value="F:DNA-binding transcription factor activity"/>
    <property type="evidence" value="ECO:0007669"/>
    <property type="project" value="TreeGrafter"/>
</dbReference>
<evidence type="ECO:0000259" key="5">
    <source>
        <dbReference type="PROSITE" id="PS50932"/>
    </source>
</evidence>
<dbReference type="Pfam" id="PF13377">
    <property type="entry name" value="Peripla_BP_3"/>
    <property type="match status" value="1"/>
</dbReference>
<accession>A0A645CF96</accession>
<reference evidence="6" key="1">
    <citation type="submission" date="2019-08" db="EMBL/GenBank/DDBJ databases">
        <authorList>
            <person name="Kucharzyk K."/>
            <person name="Murdoch R.W."/>
            <person name="Higgins S."/>
            <person name="Loffler F."/>
        </authorList>
    </citation>
    <scope>NUCLEOTIDE SEQUENCE</scope>
</reference>
<keyword evidence="1" id="KW-0678">Repressor</keyword>
<dbReference type="PANTHER" id="PTHR30146">
    <property type="entry name" value="LACI-RELATED TRANSCRIPTIONAL REPRESSOR"/>
    <property type="match status" value="1"/>
</dbReference>
<protein>
    <submittedName>
        <fullName evidence="6">HTH-type transcriptional repressor CytR</fullName>
    </submittedName>
</protein>
<dbReference type="InterPro" id="IPR010982">
    <property type="entry name" value="Lambda_DNA-bd_dom_sf"/>
</dbReference>
<dbReference type="EMBL" id="VSSQ01026729">
    <property type="protein sequence ID" value="MPM75590.1"/>
    <property type="molecule type" value="Genomic_DNA"/>
</dbReference>
<keyword evidence="2" id="KW-0805">Transcription regulation</keyword>
<evidence type="ECO:0000313" key="6">
    <source>
        <dbReference type="EMBL" id="MPM75590.1"/>
    </source>
</evidence>
<dbReference type="CDD" id="cd01392">
    <property type="entry name" value="HTH_LacI"/>
    <property type="match status" value="1"/>
</dbReference>
<comment type="caution">
    <text evidence="6">The sequence shown here is derived from an EMBL/GenBank/DDBJ whole genome shotgun (WGS) entry which is preliminary data.</text>
</comment>
<dbReference type="PANTHER" id="PTHR30146:SF148">
    <property type="entry name" value="HTH-TYPE TRANSCRIPTIONAL REPRESSOR PURR-RELATED"/>
    <property type="match status" value="1"/>
</dbReference>
<evidence type="ECO:0000256" key="4">
    <source>
        <dbReference type="ARBA" id="ARBA00023163"/>
    </source>
</evidence>
<evidence type="ECO:0000256" key="2">
    <source>
        <dbReference type="ARBA" id="ARBA00023015"/>
    </source>
</evidence>
<dbReference type="GO" id="GO:0000976">
    <property type="term" value="F:transcription cis-regulatory region binding"/>
    <property type="evidence" value="ECO:0007669"/>
    <property type="project" value="TreeGrafter"/>
</dbReference>
<gene>
    <name evidence="6" type="primary">cytR_16</name>
    <name evidence="6" type="ORF">SDC9_122584</name>
</gene>
<evidence type="ECO:0000256" key="3">
    <source>
        <dbReference type="ARBA" id="ARBA00023125"/>
    </source>
</evidence>
<dbReference type="InterPro" id="IPR028082">
    <property type="entry name" value="Peripla_BP_I"/>
</dbReference>
<dbReference type="Gene3D" id="1.10.260.40">
    <property type="entry name" value="lambda repressor-like DNA-binding domains"/>
    <property type="match status" value="1"/>
</dbReference>
<dbReference type="SUPFAM" id="SSF47413">
    <property type="entry name" value="lambda repressor-like DNA-binding domains"/>
    <property type="match status" value="1"/>
</dbReference>
<dbReference type="CDD" id="cd06288">
    <property type="entry name" value="PBP1_sucrose_transcription_regulator"/>
    <property type="match status" value="1"/>
</dbReference>
<dbReference type="InterPro" id="IPR046335">
    <property type="entry name" value="LacI/GalR-like_sensor"/>
</dbReference>
<dbReference type="AlphaFoldDB" id="A0A645CF96"/>
<name>A0A645CF96_9ZZZZ</name>
<keyword evidence="4" id="KW-0804">Transcription</keyword>
<dbReference type="Gene3D" id="3.40.50.2300">
    <property type="match status" value="2"/>
</dbReference>
<dbReference type="InterPro" id="IPR000843">
    <property type="entry name" value="HTH_LacI"/>
</dbReference>
<dbReference type="PROSITE" id="PS50932">
    <property type="entry name" value="HTH_LACI_2"/>
    <property type="match status" value="1"/>
</dbReference>